<dbReference type="AlphaFoldDB" id="A0A7J7D7T8"/>
<evidence type="ECO:0000313" key="4">
    <source>
        <dbReference type="Proteomes" id="UP000593562"/>
    </source>
</evidence>
<proteinExistence type="inferred from homology"/>
<dbReference type="GO" id="GO:0010301">
    <property type="term" value="F:xanthoxin dehydrogenase (NAD+) activity"/>
    <property type="evidence" value="ECO:0007669"/>
    <property type="project" value="TreeGrafter"/>
</dbReference>
<gene>
    <name evidence="3" type="ORF">HS088_TW09G00483</name>
</gene>
<dbReference type="PRINTS" id="PR00080">
    <property type="entry name" value="SDRFAMILY"/>
</dbReference>
<accession>A0A7J7D7T8</accession>
<dbReference type="PANTHER" id="PTHR42820:SF1">
    <property type="entry name" value="SHORT-CHAIN DEHYDROGENASE_REDUCTASE FAMILY PROTEIN"/>
    <property type="match status" value="1"/>
</dbReference>
<dbReference type="Proteomes" id="UP000593562">
    <property type="component" value="Unassembled WGS sequence"/>
</dbReference>
<protein>
    <submittedName>
        <fullName evidence="3">Xanthoxin dehydrogenase-like</fullName>
    </submittedName>
</protein>
<comment type="similarity">
    <text evidence="1">Belongs to the short-chain dehydrogenases/reductases (SDR) family.</text>
</comment>
<evidence type="ECO:0000313" key="3">
    <source>
        <dbReference type="EMBL" id="KAF5742435.1"/>
    </source>
</evidence>
<dbReference type="EMBL" id="JAAARO010000009">
    <property type="protein sequence ID" value="KAF5742435.1"/>
    <property type="molecule type" value="Genomic_DNA"/>
</dbReference>
<dbReference type="OrthoDB" id="294295at2759"/>
<comment type="caution">
    <text evidence="3">The sequence shown here is derived from an EMBL/GenBank/DDBJ whole genome shotgun (WGS) entry which is preliminary data.</text>
</comment>
<dbReference type="FunFam" id="3.40.50.720:FF:000084">
    <property type="entry name" value="Short-chain dehydrogenase reductase"/>
    <property type="match status" value="1"/>
</dbReference>
<dbReference type="SUPFAM" id="SSF51735">
    <property type="entry name" value="NAD(P)-binding Rossmann-fold domains"/>
    <property type="match status" value="1"/>
</dbReference>
<dbReference type="InParanoid" id="A0A7J7D7T8"/>
<evidence type="ECO:0000256" key="1">
    <source>
        <dbReference type="ARBA" id="ARBA00006484"/>
    </source>
</evidence>
<name>A0A7J7D7T8_TRIWF</name>
<evidence type="ECO:0000256" key="2">
    <source>
        <dbReference type="ARBA" id="ARBA00023002"/>
    </source>
</evidence>
<dbReference type="GO" id="GO:0005829">
    <property type="term" value="C:cytosol"/>
    <property type="evidence" value="ECO:0007669"/>
    <property type="project" value="TreeGrafter"/>
</dbReference>
<dbReference type="InterPro" id="IPR045309">
    <property type="entry name" value="ABA2-like"/>
</dbReference>
<dbReference type="NCBIfam" id="NF005559">
    <property type="entry name" value="PRK07231.1"/>
    <property type="match status" value="1"/>
</dbReference>
<dbReference type="GO" id="GO:0009688">
    <property type="term" value="P:abscisic acid biosynthetic process"/>
    <property type="evidence" value="ECO:0007669"/>
    <property type="project" value="TreeGrafter"/>
</dbReference>
<dbReference type="Pfam" id="PF13561">
    <property type="entry name" value="adh_short_C2"/>
    <property type="match status" value="1"/>
</dbReference>
<organism evidence="3 4">
    <name type="scientific">Tripterygium wilfordii</name>
    <name type="common">Thunder God vine</name>
    <dbReference type="NCBI Taxonomy" id="458696"/>
    <lineage>
        <taxon>Eukaryota</taxon>
        <taxon>Viridiplantae</taxon>
        <taxon>Streptophyta</taxon>
        <taxon>Embryophyta</taxon>
        <taxon>Tracheophyta</taxon>
        <taxon>Spermatophyta</taxon>
        <taxon>Magnoliopsida</taxon>
        <taxon>eudicotyledons</taxon>
        <taxon>Gunneridae</taxon>
        <taxon>Pentapetalae</taxon>
        <taxon>rosids</taxon>
        <taxon>fabids</taxon>
        <taxon>Celastrales</taxon>
        <taxon>Celastraceae</taxon>
        <taxon>Tripterygium</taxon>
    </lineage>
</organism>
<keyword evidence="4" id="KW-1185">Reference proteome</keyword>
<keyword evidence="2" id="KW-0560">Oxidoreductase</keyword>
<reference evidence="3 4" key="1">
    <citation type="journal article" date="2020" name="Nat. Commun.">
        <title>Genome of Tripterygium wilfordii and identification of cytochrome P450 involved in triptolide biosynthesis.</title>
        <authorList>
            <person name="Tu L."/>
            <person name="Su P."/>
            <person name="Zhang Z."/>
            <person name="Gao L."/>
            <person name="Wang J."/>
            <person name="Hu T."/>
            <person name="Zhou J."/>
            <person name="Zhang Y."/>
            <person name="Zhao Y."/>
            <person name="Liu Y."/>
            <person name="Song Y."/>
            <person name="Tong Y."/>
            <person name="Lu Y."/>
            <person name="Yang J."/>
            <person name="Xu C."/>
            <person name="Jia M."/>
            <person name="Peters R.J."/>
            <person name="Huang L."/>
            <person name="Gao W."/>
        </authorList>
    </citation>
    <scope>NUCLEOTIDE SEQUENCE [LARGE SCALE GENOMIC DNA]</scope>
    <source>
        <strain evidence="4">cv. XIE 37</strain>
        <tissue evidence="3">Leaf</tissue>
    </source>
</reference>
<dbReference type="InterPro" id="IPR002347">
    <property type="entry name" value="SDR_fam"/>
</dbReference>
<dbReference type="Gene3D" id="3.40.50.720">
    <property type="entry name" value="NAD(P)-binding Rossmann-like Domain"/>
    <property type="match status" value="1"/>
</dbReference>
<dbReference type="PANTHER" id="PTHR42820">
    <property type="entry name" value="SHORT-CHAIN DEHYDROGENASE REDUCTASE"/>
    <property type="match status" value="1"/>
</dbReference>
<dbReference type="InterPro" id="IPR036291">
    <property type="entry name" value="NAD(P)-bd_dom_sf"/>
</dbReference>
<sequence>MSTNVADSSLPAQRLLGKVAIVTGGASGIGEGIVRLFHKHGAKICILDVQDELGQQICESLSNDDSNICYLHCDVSNEDDVRQAIDFTVDKFSTLDIMVNNAGVMEPHNPDIRTFDLNRFEKTMNINAKGTFIGMKHAARIMMPNKKGTIVSTSSMASVIAGVSPHAYTASKHAIVGLTQNVAAELGKHGIRVNCVSPYGVPTPLTFNQLPKEYVTDEVIAGARKQITMKANLQGVDLTVDDVANAVLFFASDDAKYVSGTNLLVDGGFSSVNHSFGFFR</sequence>
<dbReference type="PRINTS" id="PR00081">
    <property type="entry name" value="GDHRDH"/>
</dbReference>
<dbReference type="CDD" id="cd05326">
    <property type="entry name" value="secoisolariciresinol-DH_like_SDR_c"/>
    <property type="match status" value="1"/>
</dbReference>